<evidence type="ECO:0000313" key="1">
    <source>
        <dbReference type="EMBL" id="ADM11974.1"/>
    </source>
</evidence>
<dbReference type="EMBL" id="CP001949">
    <property type="protein sequence ID" value="ADM11974.1"/>
    <property type="molecule type" value="Genomic_DNA"/>
</dbReference>
<dbReference type="RefSeq" id="XP_003073334.1">
    <property type="nucleotide sequence ID" value="XM_003073288.1"/>
</dbReference>
<gene>
    <name evidence="1" type="ORF">Eint_080380</name>
</gene>
<dbReference type="Proteomes" id="UP000002313">
    <property type="component" value="Chromosome VIII"/>
</dbReference>
<dbReference type="AlphaFoldDB" id="E0S8I0"/>
<dbReference type="GeneID" id="9698158"/>
<keyword evidence="2" id="KW-1185">Reference proteome</keyword>
<protein>
    <submittedName>
        <fullName evidence="1">Uncharacterized protein</fullName>
    </submittedName>
</protein>
<dbReference type="OrthoDB" id="10252231at2759"/>
<reference evidence="1 2" key="1">
    <citation type="journal article" date="2010" name="Nat. Commun.">
        <title>The complete sequence of the smallest known nuclear genome from the microsporidian Encephalitozoon intestinalis.</title>
        <authorList>
            <person name="Corradi N."/>
            <person name="Pombert J.-F."/>
            <person name="Farinelli L."/>
            <person name="Didier E.S."/>
            <person name="Keeling P.J."/>
        </authorList>
    </citation>
    <scope>NUCLEOTIDE SEQUENCE [LARGE SCALE GENOMIC DNA]</scope>
    <source>
        <strain evidence="1 2">ATCC 50506</strain>
    </source>
</reference>
<dbReference type="SUPFAM" id="SSF69572">
    <property type="entry name" value="Activating enzymes of the ubiquitin-like proteins"/>
    <property type="match status" value="1"/>
</dbReference>
<sequence>MEKELYGLYDRQIRLFGKDTQKSIEESHVVVVQGPPYIMAGEKRINDVGGEILKNLVLLGVRKITVNADVLVSFKKIFANKIEKINEEVKVTTIDQEKDEEIWARCTQAIFIDMKMRTNCPSIYVCSRCMAFHPLDQEHVCREYDSVSVAHDCLLGAIIVQEWVKKLQKRSFVDEFRLEI</sequence>
<name>E0S8I0_ENCIT</name>
<dbReference type="Gene3D" id="3.40.50.720">
    <property type="entry name" value="NAD(P)-binding Rossmann-like Domain"/>
    <property type="match status" value="1"/>
</dbReference>
<organism evidence="1 2">
    <name type="scientific">Encephalitozoon intestinalis (strain ATCC 50506)</name>
    <name type="common">Microsporidian parasite</name>
    <name type="synonym">Septata intestinalis</name>
    <dbReference type="NCBI Taxonomy" id="876142"/>
    <lineage>
        <taxon>Eukaryota</taxon>
        <taxon>Fungi</taxon>
        <taxon>Fungi incertae sedis</taxon>
        <taxon>Microsporidia</taxon>
        <taxon>Unikaryonidae</taxon>
        <taxon>Encephalitozoon</taxon>
    </lineage>
</organism>
<dbReference type="VEuPathDB" id="MicrosporidiaDB:Eint_080380"/>
<evidence type="ECO:0000313" key="2">
    <source>
        <dbReference type="Proteomes" id="UP000002313"/>
    </source>
</evidence>
<dbReference type="GO" id="GO:0008641">
    <property type="term" value="F:ubiquitin-like modifier activating enzyme activity"/>
    <property type="evidence" value="ECO:0007669"/>
    <property type="project" value="InterPro"/>
</dbReference>
<proteinExistence type="predicted"/>
<dbReference type="KEGG" id="ein:Eint_080380"/>
<reference evidence="1 2" key="2">
    <citation type="journal article" date="2012" name="Proc. Natl. Acad. Sci. U.S.A.">
        <title>Gain and loss of multiple functionally related, horizontally transferred genes in the reduced genomes of two microsporidian parasites.</title>
        <authorList>
            <person name="Pombert J.-F."/>
            <person name="Selman M."/>
            <person name="Burki F."/>
            <person name="Bardell F.T."/>
            <person name="Farinelli L."/>
            <person name="Solter L.F."/>
            <person name="Whitman D.W."/>
            <person name="Weiss L.M."/>
            <person name="Corradi N."/>
            <person name="Keeling P.J."/>
        </authorList>
    </citation>
    <scope>NUCLEOTIDE SEQUENCE [LARGE SCALE GENOMIC DNA]</scope>
    <source>
        <strain evidence="1 2">ATCC 50506</strain>
    </source>
</reference>
<dbReference type="HOGENOM" id="CLU_081901_0_0_1"/>
<accession>E0S8I0</accession>
<dbReference type="InterPro" id="IPR035985">
    <property type="entry name" value="Ubiquitin-activating_enz"/>
</dbReference>